<evidence type="ECO:0000256" key="4">
    <source>
        <dbReference type="ARBA" id="ARBA00023136"/>
    </source>
</evidence>
<keyword evidence="5" id="KW-0653">Protein transport</keyword>
<dbReference type="InterPro" id="IPR006260">
    <property type="entry name" value="TonB/TolA_C"/>
</dbReference>
<feature type="transmembrane region" description="Helical" evidence="5">
    <location>
        <begin position="38"/>
        <end position="58"/>
    </location>
</feature>
<protein>
    <recommendedName>
        <fullName evidence="5">Protein TonB</fullName>
    </recommendedName>
</protein>
<accession>A0A7Y0Q8B7</accession>
<feature type="transmembrane region" description="Helical" evidence="5">
    <location>
        <begin position="6"/>
        <end position="26"/>
    </location>
</feature>
<dbReference type="Pfam" id="PF05569">
    <property type="entry name" value="Peptidase_M56"/>
    <property type="match status" value="1"/>
</dbReference>
<sequence length="411" mass="46185">MIEWLSNIIGPFTLCCCLLLAMRSLVVNKLGPSVSYISWLLIPASLIVPVIELPNWFALVNDGQSMQRYLTFSTDQNIGSWLAPILQYAWAVGTFSLIGYWLVRHFLLIKVQRNWQTVEKSKLNELQNSDLQVRKSDQVFSPMLVGVFKPKLVIPSEFDELFSKEQQALILEHELCHYRRGDLVWNAFALMVLAIMWFHPLAWLAFSRFRRDQELSCDQVVLARKHTTSRINYGKALLVAAETAPPLGFAQLSFKEYGDKHVMFERINLIKNKPTGSKLITTALLAGAVTLMSAISYAGNTDDGAKHKTTAIVPVTRIEPIYPEKAVTDSLEGSVVLKFDIKPSGDVTNVTVVNATPKKVFDKSAKIALRQWKYNASSAGSKNNLVQLDFLLSPESKGKFKQVEQIAVVNH</sequence>
<dbReference type="EMBL" id="JABBXH010000003">
    <property type="protein sequence ID" value="NMP31970.1"/>
    <property type="molecule type" value="Genomic_DNA"/>
</dbReference>
<dbReference type="RefSeq" id="WP_169075297.1">
    <property type="nucleotide sequence ID" value="NZ_JABBXH010000003.1"/>
</dbReference>
<reference evidence="7 8" key="1">
    <citation type="submission" date="2020-04" db="EMBL/GenBank/DDBJ databases">
        <title>Thalassotalea sp. M1531, isolated from the surface of marine red alga.</title>
        <authorList>
            <person name="Pang L."/>
            <person name="Lu D.-C."/>
        </authorList>
    </citation>
    <scope>NUCLEOTIDE SEQUENCE [LARGE SCALE GENOMIC DNA]</scope>
    <source>
        <strain evidence="7 8">M1531</strain>
    </source>
</reference>
<evidence type="ECO:0000259" key="6">
    <source>
        <dbReference type="PROSITE" id="PS52015"/>
    </source>
</evidence>
<name>A0A7Y0Q8B7_9GAMM</name>
<dbReference type="InterPro" id="IPR037682">
    <property type="entry name" value="TonB_C"/>
</dbReference>
<keyword evidence="5" id="KW-1003">Cell membrane</keyword>
<keyword evidence="4 5" id="KW-0472">Membrane</keyword>
<keyword evidence="2 5" id="KW-0812">Transmembrane</keyword>
<dbReference type="PRINTS" id="PR01374">
    <property type="entry name" value="TONBPROTEIN"/>
</dbReference>
<dbReference type="PROSITE" id="PS52015">
    <property type="entry name" value="TONB_CTD"/>
    <property type="match status" value="1"/>
</dbReference>
<dbReference type="GO" id="GO:0030288">
    <property type="term" value="C:outer membrane-bounded periplasmic space"/>
    <property type="evidence" value="ECO:0007669"/>
    <property type="project" value="InterPro"/>
</dbReference>
<comment type="function">
    <text evidence="5">Interacts with outer membrane receptor proteins that carry out high-affinity binding and energy dependent uptake into the periplasmic space of specific substrates. It could act to transduce energy from the cytoplasmic membrane to specific energy-requiring processes in the outer membrane, resulting in the release into the periplasm of ligands bound by these outer membrane proteins.</text>
</comment>
<evidence type="ECO:0000313" key="8">
    <source>
        <dbReference type="Proteomes" id="UP000568664"/>
    </source>
</evidence>
<dbReference type="Gene3D" id="3.30.2420.10">
    <property type="entry name" value="TonB"/>
    <property type="match status" value="1"/>
</dbReference>
<feature type="transmembrane region" description="Helical" evidence="5">
    <location>
        <begin position="183"/>
        <end position="206"/>
    </location>
</feature>
<comment type="similarity">
    <text evidence="5">Belongs to the TonB family.</text>
</comment>
<dbReference type="GO" id="GO:0015031">
    <property type="term" value="P:protein transport"/>
    <property type="evidence" value="ECO:0007669"/>
    <property type="project" value="UniProtKB-UniRule"/>
</dbReference>
<dbReference type="AlphaFoldDB" id="A0A7Y0Q8B7"/>
<evidence type="ECO:0000313" key="7">
    <source>
        <dbReference type="EMBL" id="NMP31970.1"/>
    </source>
</evidence>
<dbReference type="InterPro" id="IPR008756">
    <property type="entry name" value="Peptidase_M56"/>
</dbReference>
<evidence type="ECO:0000256" key="5">
    <source>
        <dbReference type="RuleBase" id="RU362123"/>
    </source>
</evidence>
<evidence type="ECO:0000256" key="3">
    <source>
        <dbReference type="ARBA" id="ARBA00022989"/>
    </source>
</evidence>
<keyword evidence="5" id="KW-0735">Signal-anchor</keyword>
<organism evidence="7 8">
    <name type="scientific">Thalassotalea algicola</name>
    <dbReference type="NCBI Taxonomy" id="2716224"/>
    <lineage>
        <taxon>Bacteria</taxon>
        <taxon>Pseudomonadati</taxon>
        <taxon>Pseudomonadota</taxon>
        <taxon>Gammaproteobacteria</taxon>
        <taxon>Alteromonadales</taxon>
        <taxon>Colwelliaceae</taxon>
        <taxon>Thalassotalea</taxon>
    </lineage>
</organism>
<dbReference type="PANTHER" id="PTHR34978:SF3">
    <property type="entry name" value="SLR0241 PROTEIN"/>
    <property type="match status" value="1"/>
</dbReference>
<evidence type="ECO:0000256" key="1">
    <source>
        <dbReference type="ARBA" id="ARBA00004167"/>
    </source>
</evidence>
<dbReference type="GO" id="GO:0015891">
    <property type="term" value="P:siderophore transport"/>
    <property type="evidence" value="ECO:0007669"/>
    <property type="project" value="InterPro"/>
</dbReference>
<feature type="transmembrane region" description="Helical" evidence="5">
    <location>
        <begin position="78"/>
        <end position="103"/>
    </location>
</feature>
<keyword evidence="5" id="KW-0813">Transport</keyword>
<comment type="subcellular location">
    <subcellularLocation>
        <location evidence="5">Cell inner membrane</location>
        <topology evidence="5">Single-pass membrane protein</topology>
        <orientation evidence="5">Periplasmic side</orientation>
    </subcellularLocation>
    <subcellularLocation>
        <location evidence="1">Membrane</location>
        <topology evidence="1">Single-pass membrane protein</topology>
    </subcellularLocation>
</comment>
<dbReference type="Pfam" id="PF03544">
    <property type="entry name" value="TonB_C"/>
    <property type="match status" value="1"/>
</dbReference>
<dbReference type="GO" id="GO:0005886">
    <property type="term" value="C:plasma membrane"/>
    <property type="evidence" value="ECO:0007669"/>
    <property type="project" value="UniProtKB-SubCell"/>
</dbReference>
<evidence type="ECO:0000256" key="2">
    <source>
        <dbReference type="ARBA" id="ARBA00022692"/>
    </source>
</evidence>
<keyword evidence="8" id="KW-1185">Reference proteome</keyword>
<gene>
    <name evidence="7" type="ORF">HII17_10360</name>
</gene>
<proteinExistence type="inferred from homology"/>
<comment type="caution">
    <text evidence="5">Lacks conserved residue(s) required for the propagation of feature annotation.</text>
</comment>
<dbReference type="Proteomes" id="UP000568664">
    <property type="component" value="Unassembled WGS sequence"/>
</dbReference>
<dbReference type="GO" id="GO:0031992">
    <property type="term" value="F:energy transducer activity"/>
    <property type="evidence" value="ECO:0007669"/>
    <property type="project" value="InterPro"/>
</dbReference>
<dbReference type="SUPFAM" id="SSF74653">
    <property type="entry name" value="TolA/TonB C-terminal domain"/>
    <property type="match status" value="1"/>
</dbReference>
<dbReference type="PANTHER" id="PTHR34978">
    <property type="entry name" value="POSSIBLE SENSOR-TRANSDUCER PROTEIN BLAR"/>
    <property type="match status" value="1"/>
</dbReference>
<dbReference type="InterPro" id="IPR003538">
    <property type="entry name" value="TonB"/>
</dbReference>
<dbReference type="CDD" id="cd07341">
    <property type="entry name" value="M56_BlaR1_MecR1_like"/>
    <property type="match status" value="1"/>
</dbReference>
<keyword evidence="5" id="KW-0997">Cell inner membrane</keyword>
<dbReference type="InterPro" id="IPR052173">
    <property type="entry name" value="Beta-lactam_resp_regulator"/>
</dbReference>
<dbReference type="GO" id="GO:0055085">
    <property type="term" value="P:transmembrane transport"/>
    <property type="evidence" value="ECO:0007669"/>
    <property type="project" value="InterPro"/>
</dbReference>
<dbReference type="NCBIfam" id="TIGR01352">
    <property type="entry name" value="tonB_Cterm"/>
    <property type="match status" value="1"/>
</dbReference>
<comment type="caution">
    <text evidence="7">The sequence shown here is derived from an EMBL/GenBank/DDBJ whole genome shotgun (WGS) entry which is preliminary data.</text>
</comment>
<feature type="domain" description="TonB C-terminal" evidence="6">
    <location>
        <begin position="307"/>
        <end position="401"/>
    </location>
</feature>
<keyword evidence="3 5" id="KW-1133">Transmembrane helix</keyword>